<dbReference type="Proteomes" id="UP000199228">
    <property type="component" value="Unassembled WGS sequence"/>
</dbReference>
<dbReference type="SUPFAM" id="SSF52540">
    <property type="entry name" value="P-loop containing nucleoside triphosphate hydrolases"/>
    <property type="match status" value="1"/>
</dbReference>
<dbReference type="PANTHER" id="PTHR30486:SF6">
    <property type="entry name" value="TYPE IV PILUS RETRACTATION ATPASE PILT"/>
    <property type="match status" value="1"/>
</dbReference>
<dbReference type="EMBL" id="FMXR01000009">
    <property type="protein sequence ID" value="SDB18523.1"/>
    <property type="molecule type" value="Genomic_DNA"/>
</dbReference>
<organism evidence="3 4">
    <name type="scientific">Eubacterium oxidoreducens</name>
    <dbReference type="NCBI Taxonomy" id="1732"/>
    <lineage>
        <taxon>Bacteria</taxon>
        <taxon>Bacillati</taxon>
        <taxon>Bacillota</taxon>
        <taxon>Clostridia</taxon>
        <taxon>Eubacteriales</taxon>
        <taxon>Eubacteriaceae</taxon>
        <taxon>Eubacterium</taxon>
    </lineage>
</organism>
<keyword evidence="4" id="KW-1185">Reference proteome</keyword>
<name>A0A1G6BD47_EUBOX</name>
<dbReference type="PANTHER" id="PTHR30486">
    <property type="entry name" value="TWITCHING MOTILITY PROTEIN PILT"/>
    <property type="match status" value="1"/>
</dbReference>
<protein>
    <submittedName>
        <fullName evidence="3">Pilus assembly protein CpaF</fullName>
    </submittedName>
</protein>
<dbReference type="STRING" id="1732.SAMN02910417_01394"/>
<feature type="domain" description="Bacterial type II secretion system protein E" evidence="2">
    <location>
        <begin position="78"/>
        <end position="257"/>
    </location>
</feature>
<comment type="similarity">
    <text evidence="1">Belongs to the GSP E family.</text>
</comment>
<sequence length="351" mass="40539">MLELKPQMFGPFRCYVEDDNVTDVDYNGQDLWLTYKDNTRRKILPSSHGITELFARQFAQRLSNLTGREFNPMHPSLEGETRQLRVSIMHEAVSVSGISICIRKTPPKVRITQEHALESGYVSEEVLHFLKNCIRAHMNIVVAGEPRAGKTEFCKFLSMYIPLAERVITIEDVLEWRYKELRPAADALQWKVRENFSYEDAIVAALKQNPKWIMVAETRGVEVRHLIQSFSTGVHGMTTIHAEDVSRIPQRMVNMIDDSMMEQRFLNNIYDFVDVGVLISMKREPDGSMRRYVDQIGMFDHAEKNIFALLVSDGQRIEESVIPLQLQRKLERAAIKDIWQDGGAYERTQMA</sequence>
<dbReference type="InterPro" id="IPR027417">
    <property type="entry name" value="P-loop_NTPase"/>
</dbReference>
<reference evidence="3 4" key="1">
    <citation type="submission" date="2016-10" db="EMBL/GenBank/DDBJ databases">
        <authorList>
            <person name="de Groot N.N."/>
        </authorList>
    </citation>
    <scope>NUCLEOTIDE SEQUENCE [LARGE SCALE GENOMIC DNA]</scope>
    <source>
        <strain evidence="3 4">DSM 3217</strain>
    </source>
</reference>
<proteinExistence type="inferred from homology"/>
<dbReference type="Gene3D" id="3.30.450.370">
    <property type="match status" value="1"/>
</dbReference>
<dbReference type="InterPro" id="IPR001482">
    <property type="entry name" value="T2SS/T4SS_dom"/>
</dbReference>
<accession>A0A1G6BD47</accession>
<dbReference type="Pfam" id="PF00437">
    <property type="entry name" value="T2SSE"/>
    <property type="match status" value="1"/>
</dbReference>
<dbReference type="GO" id="GO:0016887">
    <property type="term" value="F:ATP hydrolysis activity"/>
    <property type="evidence" value="ECO:0007669"/>
    <property type="project" value="InterPro"/>
</dbReference>
<gene>
    <name evidence="3" type="ORF">SAMN02910417_01394</name>
</gene>
<evidence type="ECO:0000313" key="3">
    <source>
        <dbReference type="EMBL" id="SDB18523.1"/>
    </source>
</evidence>
<dbReference type="InterPro" id="IPR050921">
    <property type="entry name" value="T4SS_GSP_E_ATPase"/>
</dbReference>
<evidence type="ECO:0000259" key="2">
    <source>
        <dbReference type="Pfam" id="PF00437"/>
    </source>
</evidence>
<evidence type="ECO:0000256" key="1">
    <source>
        <dbReference type="ARBA" id="ARBA00006611"/>
    </source>
</evidence>
<dbReference type="Gene3D" id="3.40.50.300">
    <property type="entry name" value="P-loop containing nucleotide triphosphate hydrolases"/>
    <property type="match status" value="1"/>
</dbReference>
<dbReference type="AlphaFoldDB" id="A0A1G6BD47"/>
<evidence type="ECO:0000313" key="4">
    <source>
        <dbReference type="Proteomes" id="UP000199228"/>
    </source>
</evidence>